<dbReference type="Proteomes" id="UP001318682">
    <property type="component" value="Chromosome"/>
</dbReference>
<sequence length="77" mass="8391">MNIYTLQVGSGQDNDMQSLVHSETVGGEDLTDAIGKAKKIVRSGTWGPDANLVRLLHETGEDSKVMCFRPMEAVRDA</sequence>
<name>A0ABZ2BTX0_9RHOB</name>
<reference evidence="1 2" key="1">
    <citation type="submission" date="2015-07" db="EMBL/GenBank/DDBJ databases">
        <authorList>
            <person name="Voget S."/>
            <person name="Dogs M."/>
            <person name="Brinkhoff T.H."/>
            <person name="Daniel R."/>
        </authorList>
    </citation>
    <scope>NUCLEOTIDE SEQUENCE [LARGE SCALE GENOMIC DNA]</scope>
    <source>
        <strain evidence="1 2">B14</strain>
    </source>
</reference>
<gene>
    <name evidence="1" type="ORF">ROLI_024920</name>
</gene>
<evidence type="ECO:0000313" key="2">
    <source>
        <dbReference type="Proteomes" id="UP001318682"/>
    </source>
</evidence>
<protein>
    <submittedName>
        <fullName evidence="1">Uncharacterized protein</fullName>
    </submittedName>
</protein>
<evidence type="ECO:0000313" key="1">
    <source>
        <dbReference type="EMBL" id="WVX49398.1"/>
    </source>
</evidence>
<proteinExistence type="predicted"/>
<organism evidence="1 2">
    <name type="scientific">Roseobacter fucihabitans</name>
    <dbReference type="NCBI Taxonomy" id="1537242"/>
    <lineage>
        <taxon>Bacteria</taxon>
        <taxon>Pseudomonadati</taxon>
        <taxon>Pseudomonadota</taxon>
        <taxon>Alphaproteobacteria</taxon>
        <taxon>Rhodobacterales</taxon>
        <taxon>Roseobacteraceae</taxon>
        <taxon>Roseobacter</taxon>
    </lineage>
</organism>
<dbReference type="EMBL" id="CP143423">
    <property type="protein sequence ID" value="WVX49398.1"/>
    <property type="molecule type" value="Genomic_DNA"/>
</dbReference>
<keyword evidence="2" id="KW-1185">Reference proteome</keyword>
<reference evidence="2" key="2">
    <citation type="submission" date="2024-01" db="EMBL/GenBank/DDBJ databases">
        <title>Roseobacter fucihabitans sp. nov., isolated from the brown alga Fucus spiralis.</title>
        <authorList>
            <person name="Hahnke S."/>
            <person name="Berger M."/>
            <person name="Schlingloff A."/>
            <person name="Athale I."/>
            <person name="Neumann-Schaal M."/>
            <person name="Adenaya A."/>
            <person name="Poehlein A."/>
            <person name="Daniel R."/>
            <person name="Pertersen J."/>
            <person name="Brinkhoff T."/>
        </authorList>
    </citation>
    <scope>NUCLEOTIDE SEQUENCE [LARGE SCALE GENOMIC DNA]</scope>
    <source>
        <strain evidence="2">B14</strain>
    </source>
</reference>
<accession>A0ABZ2BTX0</accession>
<dbReference type="RefSeq" id="WP_187429603.1">
    <property type="nucleotide sequence ID" value="NZ_CP143423.1"/>
</dbReference>